<gene>
    <name evidence="7" type="ORF">ACFOU2_08005</name>
</gene>
<sequence>MDSIRIGLLFSLTGTTSFTEIGQYRTALYALEQFQENHRDSGFTFYHQLRDICSDPGESYRHALDLARSGVKIFVGCYTSACRKAVLPVLEQYDCLLVYPALYEGQEIHPNVFYIGEVPNQQVVSLLKFMMQHFGRRVYLIGNDYIYPRYTNQQIREILYELNGEVVGEQYVPLGHTQFMPCLQDIQLASPSVIFSTLVGESVLHFYQAYYELGLNPEKLPIFSPITTELEIQSMRSKYAAGHYSCSSYFQSLDIPENLQFVQGMKKRYGQDTVISSVMANTYSGIQMILDALVHLQSTDRKKILSYLYKKTFSSPSGKITIESNHHLSREVRIGQANLDGQFNIVWSSEQPIPAKPLMTNTIFDSVNEEPIWKYMVEAMGEETVDGVVVLDKGRTILYANPVAYSILQAKHGDVLKEDQLQKISSTHQLIEKDTGKYGFQLLFFKRAELGPLLATKPDQEEYRFGRVVTYSPFFQKELRATRIASQSDASVLILGETGSGKEVLARTIHEQSPRSGGPFVALNAAAIPRELIASELFGYVEGAFTGSRKGGSPGKFEVADGGTLFLDEIGDMPLELQVSLLRVLEERKVVRIGDHKERPINVRVIAATNRNLKEEIAYQGSFRSDLYYRLNVFTIYIPPLRQRIEDIETLSVQFLRQFQQHYGKGPFNLCNSALQLLRSYNWPGNIRELRNVMERAFLLAIDEPKILPLHLPGEFKKADSANSPSSVINLKDMEKQMIEQALKGSTSVTEAAKKLGITRSTLYRKINQWNIPKAIY</sequence>
<dbReference type="Gene3D" id="1.10.8.60">
    <property type="match status" value="1"/>
</dbReference>
<dbReference type="InterPro" id="IPR025943">
    <property type="entry name" value="Sigma_54_int_dom_ATP-bd_2"/>
</dbReference>
<dbReference type="Pfam" id="PF00158">
    <property type="entry name" value="Sigma54_activat"/>
    <property type="match status" value="1"/>
</dbReference>
<dbReference type="InterPro" id="IPR028082">
    <property type="entry name" value="Peripla_BP_I"/>
</dbReference>
<keyword evidence="4" id="KW-0238">DNA-binding</keyword>
<evidence type="ECO:0000313" key="7">
    <source>
        <dbReference type="EMBL" id="MFC3883463.1"/>
    </source>
</evidence>
<reference evidence="8" key="1">
    <citation type="journal article" date="2019" name="Int. J. Syst. Evol. Microbiol.">
        <title>The Global Catalogue of Microorganisms (GCM) 10K type strain sequencing project: providing services to taxonomists for standard genome sequencing and annotation.</title>
        <authorList>
            <consortium name="The Broad Institute Genomics Platform"/>
            <consortium name="The Broad Institute Genome Sequencing Center for Infectious Disease"/>
            <person name="Wu L."/>
            <person name="Ma J."/>
        </authorList>
    </citation>
    <scope>NUCLEOTIDE SEQUENCE [LARGE SCALE GENOMIC DNA]</scope>
    <source>
        <strain evidence="8">CCUG 61889</strain>
    </source>
</reference>
<evidence type="ECO:0000256" key="1">
    <source>
        <dbReference type="ARBA" id="ARBA00022741"/>
    </source>
</evidence>
<keyword evidence="1" id="KW-0547">Nucleotide-binding</keyword>
<keyword evidence="5" id="KW-0804">Transcription</keyword>
<dbReference type="PANTHER" id="PTHR32071">
    <property type="entry name" value="TRANSCRIPTIONAL REGULATORY PROTEIN"/>
    <property type="match status" value="1"/>
</dbReference>
<dbReference type="PROSITE" id="PS50045">
    <property type="entry name" value="SIGMA54_INTERACT_4"/>
    <property type="match status" value="1"/>
</dbReference>
<dbReference type="SMART" id="SM00382">
    <property type="entry name" value="AAA"/>
    <property type="match status" value="1"/>
</dbReference>
<evidence type="ECO:0000256" key="4">
    <source>
        <dbReference type="ARBA" id="ARBA00023125"/>
    </source>
</evidence>
<dbReference type="InterPro" id="IPR002197">
    <property type="entry name" value="HTH_Fis"/>
</dbReference>
<dbReference type="SUPFAM" id="SSF53822">
    <property type="entry name" value="Periplasmic binding protein-like I"/>
    <property type="match status" value="1"/>
</dbReference>
<evidence type="ECO:0000256" key="2">
    <source>
        <dbReference type="ARBA" id="ARBA00022840"/>
    </source>
</evidence>
<feature type="domain" description="Sigma-54 factor interaction" evidence="6">
    <location>
        <begin position="468"/>
        <end position="699"/>
    </location>
</feature>
<proteinExistence type="predicted"/>
<dbReference type="InterPro" id="IPR025662">
    <property type="entry name" value="Sigma_54_int_dom_ATP-bd_1"/>
</dbReference>
<evidence type="ECO:0000259" key="6">
    <source>
        <dbReference type="PROSITE" id="PS50045"/>
    </source>
</evidence>
<dbReference type="Pfam" id="PF25601">
    <property type="entry name" value="AAA_lid_14"/>
    <property type="match status" value="1"/>
</dbReference>
<dbReference type="PROSITE" id="PS00675">
    <property type="entry name" value="SIGMA54_INTERACT_1"/>
    <property type="match status" value="1"/>
</dbReference>
<dbReference type="PROSITE" id="PS00676">
    <property type="entry name" value="SIGMA54_INTERACT_2"/>
    <property type="match status" value="1"/>
</dbReference>
<dbReference type="PROSITE" id="PS00688">
    <property type="entry name" value="SIGMA54_INTERACT_3"/>
    <property type="match status" value="1"/>
</dbReference>
<dbReference type="Proteomes" id="UP001595752">
    <property type="component" value="Unassembled WGS sequence"/>
</dbReference>
<dbReference type="Gene3D" id="3.40.50.2300">
    <property type="match status" value="2"/>
</dbReference>
<comment type="caution">
    <text evidence="7">The sequence shown here is derived from an EMBL/GenBank/DDBJ whole genome shotgun (WGS) entry which is preliminary data.</text>
</comment>
<accession>A0ABV8AZR5</accession>
<dbReference type="InterPro" id="IPR027417">
    <property type="entry name" value="P-loop_NTPase"/>
</dbReference>
<dbReference type="RefSeq" id="WP_377913969.1">
    <property type="nucleotide sequence ID" value="NZ_JBHRZT010000031.1"/>
</dbReference>
<dbReference type="InterPro" id="IPR025944">
    <property type="entry name" value="Sigma_54_int_dom_CS"/>
</dbReference>
<evidence type="ECO:0000313" key="8">
    <source>
        <dbReference type="Proteomes" id="UP001595752"/>
    </source>
</evidence>
<keyword evidence="8" id="KW-1185">Reference proteome</keyword>
<dbReference type="Gene3D" id="1.10.10.60">
    <property type="entry name" value="Homeodomain-like"/>
    <property type="match status" value="1"/>
</dbReference>
<dbReference type="InterPro" id="IPR058031">
    <property type="entry name" value="AAA_lid_NorR"/>
</dbReference>
<dbReference type="PANTHER" id="PTHR32071:SF81">
    <property type="entry name" value="PROPIONATE CATABOLISM OPERON REGULATORY PROTEIN"/>
    <property type="match status" value="1"/>
</dbReference>
<name>A0ABV8AZR5_9BACI</name>
<evidence type="ECO:0000256" key="3">
    <source>
        <dbReference type="ARBA" id="ARBA00023015"/>
    </source>
</evidence>
<dbReference type="Pfam" id="PF13433">
    <property type="entry name" value="Peripla_BP_5"/>
    <property type="match status" value="1"/>
</dbReference>
<dbReference type="Gene3D" id="3.40.50.300">
    <property type="entry name" value="P-loop containing nucleotide triphosphate hydrolases"/>
    <property type="match status" value="1"/>
</dbReference>
<dbReference type="CDD" id="cd00009">
    <property type="entry name" value="AAA"/>
    <property type="match status" value="1"/>
</dbReference>
<dbReference type="InterPro" id="IPR002078">
    <property type="entry name" value="Sigma_54_int"/>
</dbReference>
<dbReference type="SUPFAM" id="SSF52540">
    <property type="entry name" value="P-loop containing nucleoside triphosphate hydrolases"/>
    <property type="match status" value="1"/>
</dbReference>
<dbReference type="SUPFAM" id="SSF46689">
    <property type="entry name" value="Homeodomain-like"/>
    <property type="match status" value="1"/>
</dbReference>
<dbReference type="InterPro" id="IPR003593">
    <property type="entry name" value="AAA+_ATPase"/>
</dbReference>
<evidence type="ECO:0000256" key="5">
    <source>
        <dbReference type="ARBA" id="ARBA00023163"/>
    </source>
</evidence>
<dbReference type="EMBL" id="JBHRZT010000031">
    <property type="protein sequence ID" value="MFC3883463.1"/>
    <property type="molecule type" value="Genomic_DNA"/>
</dbReference>
<dbReference type="Pfam" id="PF02954">
    <property type="entry name" value="HTH_8"/>
    <property type="match status" value="1"/>
</dbReference>
<keyword evidence="3" id="KW-0805">Transcription regulation</keyword>
<dbReference type="InterPro" id="IPR009057">
    <property type="entry name" value="Homeodomain-like_sf"/>
</dbReference>
<protein>
    <submittedName>
        <fullName evidence="7">Transporter substrate-binding protein</fullName>
    </submittedName>
</protein>
<organism evidence="7 8">
    <name type="scientific">Bacillus songklensis</name>
    <dbReference type="NCBI Taxonomy" id="1069116"/>
    <lineage>
        <taxon>Bacteria</taxon>
        <taxon>Bacillati</taxon>
        <taxon>Bacillota</taxon>
        <taxon>Bacilli</taxon>
        <taxon>Bacillales</taxon>
        <taxon>Bacillaceae</taxon>
        <taxon>Bacillus</taxon>
    </lineage>
</organism>
<keyword evidence="2" id="KW-0067">ATP-binding</keyword>